<keyword evidence="3" id="KW-1185">Reference proteome</keyword>
<dbReference type="RefSeq" id="WP_152841867.1">
    <property type="nucleotide sequence ID" value="NZ_WHUG01000030.1"/>
</dbReference>
<name>A0A6A7NCL0_9BURK</name>
<reference evidence="2 3" key="1">
    <citation type="submission" date="2019-10" db="EMBL/GenBank/DDBJ databases">
        <title>Two novel species isolated from a subtropical stream in China.</title>
        <authorList>
            <person name="Lu H."/>
        </authorList>
    </citation>
    <scope>NUCLEOTIDE SEQUENCE [LARGE SCALE GENOMIC DNA]</scope>
    <source>
        <strain evidence="2 3">FT29W</strain>
    </source>
</reference>
<organism evidence="2 3">
    <name type="scientific">Rugamonas aquatica</name>
    <dbReference type="NCBI Taxonomy" id="2743357"/>
    <lineage>
        <taxon>Bacteria</taxon>
        <taxon>Pseudomonadati</taxon>
        <taxon>Pseudomonadota</taxon>
        <taxon>Betaproteobacteria</taxon>
        <taxon>Burkholderiales</taxon>
        <taxon>Oxalobacteraceae</taxon>
        <taxon>Telluria group</taxon>
        <taxon>Rugamonas</taxon>
    </lineage>
</organism>
<feature type="coiled-coil region" evidence="1">
    <location>
        <begin position="54"/>
        <end position="81"/>
    </location>
</feature>
<dbReference type="EMBL" id="WHUG01000030">
    <property type="protein sequence ID" value="MQA42805.1"/>
    <property type="molecule type" value="Genomic_DNA"/>
</dbReference>
<comment type="caution">
    <text evidence="2">The sequence shown here is derived from an EMBL/GenBank/DDBJ whole genome shotgun (WGS) entry which is preliminary data.</text>
</comment>
<evidence type="ECO:0000256" key="1">
    <source>
        <dbReference type="SAM" id="Coils"/>
    </source>
</evidence>
<accession>A0A6A7NCL0</accession>
<proteinExistence type="predicted"/>
<evidence type="ECO:0000313" key="3">
    <source>
        <dbReference type="Proteomes" id="UP000440498"/>
    </source>
</evidence>
<dbReference type="AlphaFoldDB" id="A0A6A7NCL0"/>
<gene>
    <name evidence="2" type="ORF">GEV02_32205</name>
</gene>
<keyword evidence="1" id="KW-0175">Coiled coil</keyword>
<protein>
    <submittedName>
        <fullName evidence="2">Uncharacterized protein</fullName>
    </submittedName>
</protein>
<sequence length="226" mass="25521">MNASPAPFSKKPARAAAPLPYWMREFALIRLAVVTAAGALSIGVATVFASSWYVNHAQDERTQAQQTRDAARQRFAQVETEKREIRSYQPQFVMLRQRGLIGDENRLDWVEQIRQIQERRKLPPLSYDIEPQQAVKLDAPVPLGDYALRGSRMSLRMELLHEGDLFNFLEDLRQRSYYAVQECTLKRIGGPQNVPNTPTMGADCKLNWLTLAPAGALNPAARKKGT</sequence>
<evidence type="ECO:0000313" key="2">
    <source>
        <dbReference type="EMBL" id="MQA42805.1"/>
    </source>
</evidence>
<dbReference type="Proteomes" id="UP000440498">
    <property type="component" value="Unassembled WGS sequence"/>
</dbReference>